<keyword evidence="7" id="KW-0464">Manganese</keyword>
<keyword evidence="6 9" id="KW-0808">Transferase</keyword>
<sequence length="395" mass="42571">MSEQRATRRISLFDTTLRDGEQAPANAMNPEQKLDLALRIEALGVDSVEAGFPASSPSDVEATKLISKELSKARFATFSRTVRRDVEIAVEAGGTVNHEVQMVATGSDLHLEYKRGITREQSVAEVVDTVGFTRSLGIEHISVGIEDATRSDDAFLQALTESAVEAGATCIIIADTSGCATPEEFGTLMGKIRRWAPAPIRLSTHCHDDFGLSLANALAGIAAGADEVQATLGGIGERAGNTALEELAGVIAYKQDHLGVHTDIDLGAMYDAYTALRRIIRLEQPRNKAIFGTYAFGTTAGIHQQGILANPATYEYVEPSRFGRERSLLIGRHSGRAVLRHLLQQLGVEVDDERLNDLYRVHIAERVGGDCEDLAIVRERLAEELGLVPAAAASV</sequence>
<evidence type="ECO:0000313" key="12">
    <source>
        <dbReference type="Proteomes" id="UP001291653"/>
    </source>
</evidence>
<dbReference type="SUPFAM" id="SSF51569">
    <property type="entry name" value="Aldolase"/>
    <property type="match status" value="1"/>
</dbReference>
<organism evidence="11 12">
    <name type="scientific">Streptomyces yaizuensis</name>
    <dbReference type="NCBI Taxonomy" id="2989713"/>
    <lineage>
        <taxon>Bacteria</taxon>
        <taxon>Bacillati</taxon>
        <taxon>Actinomycetota</taxon>
        <taxon>Actinomycetes</taxon>
        <taxon>Kitasatosporales</taxon>
        <taxon>Streptomycetaceae</taxon>
        <taxon>Streptomyces</taxon>
    </lineage>
</organism>
<dbReference type="InterPro" id="IPR013785">
    <property type="entry name" value="Aldolase_TIM"/>
</dbReference>
<evidence type="ECO:0000256" key="4">
    <source>
        <dbReference type="ARBA" id="ARBA00022430"/>
    </source>
</evidence>
<proteinExistence type="inferred from homology"/>
<evidence type="ECO:0000256" key="5">
    <source>
        <dbReference type="ARBA" id="ARBA00022605"/>
    </source>
</evidence>
<evidence type="ECO:0000256" key="2">
    <source>
        <dbReference type="ARBA" id="ARBA00009396"/>
    </source>
</evidence>
<evidence type="ECO:0000256" key="7">
    <source>
        <dbReference type="ARBA" id="ARBA00023211"/>
    </source>
</evidence>
<accession>A0ABQ5P7F3</accession>
<name>A0ABQ5P7F3_9ACTN</name>
<dbReference type="PROSITE" id="PS50991">
    <property type="entry name" value="PYR_CT"/>
    <property type="match status" value="1"/>
</dbReference>
<comment type="pathway">
    <text evidence="1">Amino-acid biosynthesis; L-leucine biosynthesis; L-leucine from 3-methyl-2-oxobutanoate: step 1/4.</text>
</comment>
<dbReference type="InterPro" id="IPR000891">
    <property type="entry name" value="PYR_CT"/>
</dbReference>
<comment type="similarity">
    <text evidence="2">Belongs to the alpha-IPM synthase/homocitrate synthase family. LeuA type 1 subfamily.</text>
</comment>
<keyword evidence="11" id="KW-0670">Pyruvate</keyword>
<keyword evidence="8" id="KW-0100">Branched-chain amino acid biosynthesis</keyword>
<keyword evidence="4" id="KW-0432">Leucine biosynthesis</keyword>
<evidence type="ECO:0000259" key="10">
    <source>
        <dbReference type="PROSITE" id="PS50991"/>
    </source>
</evidence>
<dbReference type="PROSITE" id="PS00815">
    <property type="entry name" value="AIPM_HOMOCIT_SYNTH_1"/>
    <property type="match status" value="1"/>
</dbReference>
<dbReference type="PANTHER" id="PTHR10277:SF9">
    <property type="entry name" value="2-ISOPROPYLMALATE SYNTHASE 1, CHLOROPLASTIC-RELATED"/>
    <property type="match status" value="1"/>
</dbReference>
<dbReference type="EMBL" id="BSBI01000014">
    <property type="protein sequence ID" value="GLF98501.1"/>
    <property type="molecule type" value="Genomic_DNA"/>
</dbReference>
<dbReference type="Gene3D" id="1.10.238.260">
    <property type="match status" value="1"/>
</dbReference>
<dbReference type="Gene3D" id="3.20.20.70">
    <property type="entry name" value="Aldolase class I"/>
    <property type="match status" value="1"/>
</dbReference>
<dbReference type="InterPro" id="IPR002034">
    <property type="entry name" value="AIPM/Hcit_synth_CS"/>
</dbReference>
<gene>
    <name evidence="11" type="ORF">SYYSPA8_29410</name>
</gene>
<dbReference type="InterPro" id="IPR050073">
    <property type="entry name" value="2-IPM_HCS-like"/>
</dbReference>
<evidence type="ECO:0000256" key="1">
    <source>
        <dbReference type="ARBA" id="ARBA00004689"/>
    </source>
</evidence>
<dbReference type="PROSITE" id="PS00816">
    <property type="entry name" value="AIPM_HOMOCIT_SYNTH_2"/>
    <property type="match status" value="1"/>
</dbReference>
<comment type="caution">
    <text evidence="11">The sequence shown here is derived from an EMBL/GenBank/DDBJ whole genome shotgun (WGS) entry which is preliminary data.</text>
</comment>
<keyword evidence="5" id="KW-0028">Amino-acid biosynthesis</keyword>
<dbReference type="InterPro" id="IPR054691">
    <property type="entry name" value="LeuA/HCS_post-cat"/>
</dbReference>
<evidence type="ECO:0000256" key="3">
    <source>
        <dbReference type="ARBA" id="ARBA00012973"/>
    </source>
</evidence>
<dbReference type="EC" id="2.3.3.13" evidence="3"/>
<dbReference type="RefSeq" id="WP_323450469.1">
    <property type="nucleotide sequence ID" value="NZ_BSBI01000014.1"/>
</dbReference>
<evidence type="ECO:0000313" key="11">
    <source>
        <dbReference type="EMBL" id="GLF98501.1"/>
    </source>
</evidence>
<reference evidence="11 12" key="1">
    <citation type="submission" date="2022-10" db="EMBL/GenBank/DDBJ databases">
        <title>Draft genome sequence of Streptomyces sp. YSPA8.</title>
        <authorList>
            <person name="Moriuchi R."/>
            <person name="Dohra H."/>
            <person name="Yamamura H."/>
            <person name="Kodani S."/>
        </authorList>
    </citation>
    <scope>NUCLEOTIDE SEQUENCE [LARGE SCALE GENOMIC DNA]</scope>
    <source>
        <strain evidence="11 12">YSPA8</strain>
    </source>
</reference>
<dbReference type="Pfam" id="PF00682">
    <property type="entry name" value="HMGL-like"/>
    <property type="match status" value="1"/>
</dbReference>
<protein>
    <recommendedName>
        <fullName evidence="3">2-isopropylmalate synthase</fullName>
        <ecNumber evidence="3">2.3.3.13</ecNumber>
    </recommendedName>
</protein>
<dbReference type="Proteomes" id="UP001291653">
    <property type="component" value="Unassembled WGS sequence"/>
</dbReference>
<evidence type="ECO:0000256" key="9">
    <source>
        <dbReference type="RuleBase" id="RU003523"/>
    </source>
</evidence>
<evidence type="ECO:0000256" key="8">
    <source>
        <dbReference type="ARBA" id="ARBA00023304"/>
    </source>
</evidence>
<keyword evidence="12" id="KW-1185">Reference proteome</keyword>
<dbReference type="Pfam" id="PF22617">
    <property type="entry name" value="HCS_D2"/>
    <property type="match status" value="1"/>
</dbReference>
<evidence type="ECO:0000256" key="6">
    <source>
        <dbReference type="ARBA" id="ARBA00022679"/>
    </source>
</evidence>
<feature type="domain" description="Pyruvate carboxyltransferase" evidence="10">
    <location>
        <begin position="10"/>
        <end position="270"/>
    </location>
</feature>
<dbReference type="PANTHER" id="PTHR10277">
    <property type="entry name" value="HOMOCITRATE SYNTHASE-RELATED"/>
    <property type="match status" value="1"/>
</dbReference>